<evidence type="ECO:0000313" key="6">
    <source>
        <dbReference type="Proteomes" id="UP001139971"/>
    </source>
</evidence>
<dbReference type="SUPFAM" id="SSF50341">
    <property type="entry name" value="CheW-like"/>
    <property type="match status" value="1"/>
</dbReference>
<dbReference type="InterPro" id="IPR039315">
    <property type="entry name" value="CheW"/>
</dbReference>
<comment type="caution">
    <text evidence="5">The sequence shown here is derived from an EMBL/GenBank/DDBJ whole genome shotgun (WGS) entry which is preliminary data.</text>
</comment>
<keyword evidence="6" id="KW-1185">Reference proteome</keyword>
<gene>
    <name evidence="5" type="ORF">OD750_010045</name>
</gene>
<protein>
    <recommendedName>
        <fullName evidence="2">Chemotaxis protein CheW</fullName>
    </recommendedName>
</protein>
<evidence type="ECO:0000256" key="2">
    <source>
        <dbReference type="ARBA" id="ARBA00021483"/>
    </source>
</evidence>
<dbReference type="EMBL" id="JAOVZO020000014">
    <property type="protein sequence ID" value="MDC8012885.1"/>
    <property type="molecule type" value="Genomic_DNA"/>
</dbReference>
<feature type="domain" description="CheW-like" evidence="4">
    <location>
        <begin position="18"/>
        <end position="154"/>
    </location>
</feature>
<dbReference type="GO" id="GO:0005829">
    <property type="term" value="C:cytosol"/>
    <property type="evidence" value="ECO:0007669"/>
    <property type="project" value="TreeGrafter"/>
</dbReference>
<dbReference type="Gene3D" id="2.40.50.180">
    <property type="entry name" value="CheA-289, Domain 4"/>
    <property type="match status" value="1"/>
</dbReference>
<dbReference type="InterPro" id="IPR036061">
    <property type="entry name" value="CheW-like_dom_sf"/>
</dbReference>
<sequence>MAACAFRASAASSAASREQRWLLLRAGDRTCAVELLAVQEVQRVSDIVPLRGVRGDIVGIVNLRGQIVPVIDLARRLCFERAAIDDASRIVVLERGGALAGLLVSAVTEVVTFPDAALERLSTPFNEISDPSLAGLTRHGGAFALLLDADALVR</sequence>
<dbReference type="GO" id="GO:0006935">
    <property type="term" value="P:chemotaxis"/>
    <property type="evidence" value="ECO:0007669"/>
    <property type="project" value="InterPro"/>
</dbReference>
<dbReference type="PANTHER" id="PTHR22617:SF45">
    <property type="entry name" value="CHEMOTAXIS PROTEIN CHEW"/>
    <property type="match status" value="1"/>
</dbReference>
<reference evidence="5" key="1">
    <citation type="submission" date="2023-02" db="EMBL/GenBank/DDBJ databases">
        <title>Tahibacter soli sp. nov. isolated from soil.</title>
        <authorList>
            <person name="Baek J.H."/>
            <person name="Lee J.K."/>
            <person name="Choi D.G."/>
            <person name="Jeon C.O."/>
        </authorList>
    </citation>
    <scope>NUCLEOTIDE SEQUENCE</scope>
    <source>
        <strain evidence="5">BL</strain>
    </source>
</reference>
<dbReference type="AlphaFoldDB" id="A0A9X4BGJ9"/>
<dbReference type="InterPro" id="IPR002545">
    <property type="entry name" value="CheW-lke_dom"/>
</dbReference>
<proteinExistence type="predicted"/>
<dbReference type="PANTHER" id="PTHR22617">
    <property type="entry name" value="CHEMOTAXIS SENSOR HISTIDINE KINASE-RELATED"/>
    <property type="match status" value="1"/>
</dbReference>
<dbReference type="Pfam" id="PF01584">
    <property type="entry name" value="CheW"/>
    <property type="match status" value="1"/>
</dbReference>
<dbReference type="GO" id="GO:0007165">
    <property type="term" value="P:signal transduction"/>
    <property type="evidence" value="ECO:0007669"/>
    <property type="project" value="InterPro"/>
</dbReference>
<name>A0A9X4BGJ9_9GAMM</name>
<evidence type="ECO:0000256" key="3">
    <source>
        <dbReference type="ARBA" id="ARBA00022490"/>
    </source>
</evidence>
<dbReference type="Gene3D" id="2.30.30.40">
    <property type="entry name" value="SH3 Domains"/>
    <property type="match status" value="1"/>
</dbReference>
<dbReference type="PROSITE" id="PS50851">
    <property type="entry name" value="CHEW"/>
    <property type="match status" value="1"/>
</dbReference>
<organism evidence="5 6">
    <name type="scientific">Tahibacter soli</name>
    <dbReference type="NCBI Taxonomy" id="2983605"/>
    <lineage>
        <taxon>Bacteria</taxon>
        <taxon>Pseudomonadati</taxon>
        <taxon>Pseudomonadota</taxon>
        <taxon>Gammaproteobacteria</taxon>
        <taxon>Lysobacterales</taxon>
        <taxon>Rhodanobacteraceae</taxon>
        <taxon>Tahibacter</taxon>
    </lineage>
</organism>
<accession>A0A9X4BGJ9</accession>
<comment type="subcellular location">
    <subcellularLocation>
        <location evidence="1">Cytoplasm</location>
    </subcellularLocation>
</comment>
<dbReference type="Proteomes" id="UP001139971">
    <property type="component" value="Unassembled WGS sequence"/>
</dbReference>
<evidence type="ECO:0000313" key="5">
    <source>
        <dbReference type="EMBL" id="MDC8012885.1"/>
    </source>
</evidence>
<dbReference type="SMART" id="SM00260">
    <property type="entry name" value="CheW"/>
    <property type="match status" value="1"/>
</dbReference>
<evidence type="ECO:0000259" key="4">
    <source>
        <dbReference type="PROSITE" id="PS50851"/>
    </source>
</evidence>
<keyword evidence="3" id="KW-0963">Cytoplasm</keyword>
<evidence type="ECO:0000256" key="1">
    <source>
        <dbReference type="ARBA" id="ARBA00004496"/>
    </source>
</evidence>
<dbReference type="RefSeq" id="WP_263545301.1">
    <property type="nucleotide sequence ID" value="NZ_JAOVZO020000014.1"/>
</dbReference>